<organism evidence="12 13">
    <name type="scientific">Arcobacter defluvii</name>
    <dbReference type="NCBI Taxonomy" id="873191"/>
    <lineage>
        <taxon>Bacteria</taxon>
        <taxon>Pseudomonadati</taxon>
        <taxon>Campylobacterota</taxon>
        <taxon>Epsilonproteobacteria</taxon>
        <taxon>Campylobacterales</taxon>
        <taxon>Arcobacteraceae</taxon>
        <taxon>Arcobacter</taxon>
    </lineage>
</organism>
<evidence type="ECO:0000256" key="8">
    <source>
        <dbReference type="ARBA" id="ARBA00023136"/>
    </source>
</evidence>
<dbReference type="FunFam" id="3.40.50.300:FF:000221">
    <property type="entry name" value="Multidrug ABC transporter ATP-binding protein"/>
    <property type="match status" value="1"/>
</dbReference>
<reference evidence="12 13" key="1">
    <citation type="submission" date="2020-05" db="EMBL/GenBank/DDBJ databases">
        <title>Complete genome sequencing of Campylobacter and Arcobacter type strains.</title>
        <authorList>
            <person name="Miller W.G."/>
            <person name="Yee E."/>
        </authorList>
    </citation>
    <scope>NUCLEOTIDE SEQUENCE [LARGE SCALE GENOMIC DNA]</scope>
    <source>
        <strain evidence="12 13">LMG 25694</strain>
    </source>
</reference>
<feature type="domain" description="ABC transporter" evidence="10">
    <location>
        <begin position="353"/>
        <end position="587"/>
    </location>
</feature>
<keyword evidence="8 9" id="KW-0472">Membrane</keyword>
<gene>
    <name evidence="12" type="ORF">ADFLV_1798</name>
</gene>
<evidence type="ECO:0000256" key="2">
    <source>
        <dbReference type="ARBA" id="ARBA00022448"/>
    </source>
</evidence>
<dbReference type="GO" id="GO:0140359">
    <property type="term" value="F:ABC-type transporter activity"/>
    <property type="evidence" value="ECO:0007669"/>
    <property type="project" value="InterPro"/>
</dbReference>
<evidence type="ECO:0000256" key="9">
    <source>
        <dbReference type="SAM" id="Phobius"/>
    </source>
</evidence>
<dbReference type="InterPro" id="IPR003439">
    <property type="entry name" value="ABC_transporter-like_ATP-bd"/>
</dbReference>
<dbReference type="InterPro" id="IPR039421">
    <property type="entry name" value="Type_1_exporter"/>
</dbReference>
<evidence type="ECO:0000256" key="5">
    <source>
        <dbReference type="ARBA" id="ARBA00022741"/>
    </source>
</evidence>
<feature type="transmembrane region" description="Helical" evidence="9">
    <location>
        <begin position="70"/>
        <end position="95"/>
    </location>
</feature>
<evidence type="ECO:0000259" key="11">
    <source>
        <dbReference type="PROSITE" id="PS50929"/>
    </source>
</evidence>
<dbReference type="InterPro" id="IPR003593">
    <property type="entry name" value="AAA+_ATPase"/>
</dbReference>
<keyword evidence="2" id="KW-0813">Transport</keyword>
<sequence>MNEKISLKYIFKLLLENKKSLIFGQVITIIAILISVPIPLLLPLLVDEVLLNKPDFFVTNIDKLWGNGSAFYYIAIVTFIVLFLRLTYFIFSVIITKIFTKISKFVTFKIREKLLNHLELVNMNEYESLGSGSISANLITDVNTLDNFIVSVSSKLISSTLTLIAVAIVVIKINFILGLMILFIQPIIMILSKRIANKTGLLKKEENKAVEIFQNNINETLDLFGQIKASNKEKYFFEDSINKAKNIQKTSNEFNYKSVAYERFSFTIFLIAFEIFRAVGLILVAYSDLSIGLMFAMFGYIWFIMTPIQDILTIQYSYASAKTAINRINKILELEKEKNGTIKLNKNTKKIDISIRNLSFSYNKSKQTLKNISFDIKAGEKIAIIGASGSGKTTIAHIISGFYSKTSGDILYNNISIDEIERQSLRENIFLVLQMPILFNNSLRFNITMGNEVISDEEIYRALKIAQLNESIENMPNKLDTIVGKHGIRLSGGQRQRLSIARMIIANPAIVIFDESTSALDVHTETKLFSDLEEFLKNKTVITIAHRLSTVKNADMIYVIDDGKLVQSGNHKDLEEKEGHYLEFVKQQLI</sequence>
<evidence type="ECO:0000313" key="13">
    <source>
        <dbReference type="Proteomes" id="UP000503313"/>
    </source>
</evidence>
<evidence type="ECO:0000313" key="12">
    <source>
        <dbReference type="EMBL" id="QKF77815.1"/>
    </source>
</evidence>
<proteinExistence type="predicted"/>
<evidence type="ECO:0000256" key="4">
    <source>
        <dbReference type="ARBA" id="ARBA00022692"/>
    </source>
</evidence>
<dbReference type="Pfam" id="PF00005">
    <property type="entry name" value="ABC_tran"/>
    <property type="match status" value="1"/>
</dbReference>
<keyword evidence="5" id="KW-0547">Nucleotide-binding</keyword>
<feature type="domain" description="ABC transmembrane type-1" evidence="11">
    <location>
        <begin position="26"/>
        <end position="320"/>
    </location>
</feature>
<dbReference type="GO" id="GO:0016887">
    <property type="term" value="F:ATP hydrolysis activity"/>
    <property type="evidence" value="ECO:0007669"/>
    <property type="project" value="InterPro"/>
</dbReference>
<evidence type="ECO:0000256" key="3">
    <source>
        <dbReference type="ARBA" id="ARBA00022475"/>
    </source>
</evidence>
<dbReference type="InterPro" id="IPR036640">
    <property type="entry name" value="ABC1_TM_sf"/>
</dbReference>
<comment type="subcellular location">
    <subcellularLocation>
        <location evidence="1">Cell membrane</location>
        <topology evidence="1">Multi-pass membrane protein</topology>
    </subcellularLocation>
</comment>
<evidence type="ECO:0000256" key="6">
    <source>
        <dbReference type="ARBA" id="ARBA00022840"/>
    </source>
</evidence>
<dbReference type="GO" id="GO:0005886">
    <property type="term" value="C:plasma membrane"/>
    <property type="evidence" value="ECO:0007669"/>
    <property type="project" value="UniProtKB-SubCell"/>
</dbReference>
<accession>A0AAE7BE41</accession>
<dbReference type="SMART" id="SM00382">
    <property type="entry name" value="AAA"/>
    <property type="match status" value="1"/>
</dbReference>
<dbReference type="GO" id="GO:0005524">
    <property type="term" value="F:ATP binding"/>
    <property type="evidence" value="ECO:0007669"/>
    <property type="project" value="UniProtKB-KW"/>
</dbReference>
<dbReference type="GO" id="GO:0034040">
    <property type="term" value="F:ATPase-coupled lipid transmembrane transporter activity"/>
    <property type="evidence" value="ECO:0007669"/>
    <property type="project" value="TreeGrafter"/>
</dbReference>
<keyword evidence="13" id="KW-1185">Reference proteome</keyword>
<keyword evidence="7 9" id="KW-1133">Transmembrane helix</keyword>
<keyword evidence="3" id="KW-1003">Cell membrane</keyword>
<evidence type="ECO:0000259" key="10">
    <source>
        <dbReference type="PROSITE" id="PS50893"/>
    </source>
</evidence>
<dbReference type="PANTHER" id="PTHR24221">
    <property type="entry name" value="ATP-BINDING CASSETTE SUB-FAMILY B"/>
    <property type="match status" value="1"/>
</dbReference>
<dbReference type="Pfam" id="PF00664">
    <property type="entry name" value="ABC_membrane"/>
    <property type="match status" value="1"/>
</dbReference>
<feature type="transmembrane region" description="Helical" evidence="9">
    <location>
        <begin position="264"/>
        <end position="284"/>
    </location>
</feature>
<keyword evidence="6 12" id="KW-0067">ATP-binding</keyword>
<feature type="transmembrane region" description="Helical" evidence="9">
    <location>
        <begin position="161"/>
        <end position="184"/>
    </location>
</feature>
<dbReference type="Proteomes" id="UP000503313">
    <property type="component" value="Chromosome"/>
</dbReference>
<evidence type="ECO:0000256" key="1">
    <source>
        <dbReference type="ARBA" id="ARBA00004651"/>
    </source>
</evidence>
<dbReference type="EMBL" id="CP053835">
    <property type="protein sequence ID" value="QKF77815.1"/>
    <property type="molecule type" value="Genomic_DNA"/>
</dbReference>
<dbReference type="InterPro" id="IPR011527">
    <property type="entry name" value="ABC1_TM_dom"/>
</dbReference>
<feature type="transmembrane region" description="Helical" evidence="9">
    <location>
        <begin position="291"/>
        <end position="308"/>
    </location>
</feature>
<dbReference type="PROSITE" id="PS50893">
    <property type="entry name" value="ABC_TRANSPORTER_2"/>
    <property type="match status" value="1"/>
</dbReference>
<dbReference type="InterPro" id="IPR017871">
    <property type="entry name" value="ABC_transporter-like_CS"/>
</dbReference>
<dbReference type="RefSeq" id="WP_129010556.1">
    <property type="nucleotide sequence ID" value="NZ_CP053835.1"/>
</dbReference>
<dbReference type="SUPFAM" id="SSF52540">
    <property type="entry name" value="P-loop containing nucleoside triphosphate hydrolases"/>
    <property type="match status" value="1"/>
</dbReference>
<dbReference type="AlphaFoldDB" id="A0AAE7BE41"/>
<dbReference type="SUPFAM" id="SSF90123">
    <property type="entry name" value="ABC transporter transmembrane region"/>
    <property type="match status" value="1"/>
</dbReference>
<feature type="transmembrane region" description="Helical" evidence="9">
    <location>
        <begin position="21"/>
        <end position="46"/>
    </location>
</feature>
<dbReference type="KEGG" id="adz:ADFLV_1798"/>
<dbReference type="Gene3D" id="3.40.50.300">
    <property type="entry name" value="P-loop containing nucleotide triphosphate hydrolases"/>
    <property type="match status" value="1"/>
</dbReference>
<dbReference type="PROSITE" id="PS50929">
    <property type="entry name" value="ABC_TM1F"/>
    <property type="match status" value="1"/>
</dbReference>
<name>A0AAE7BE41_9BACT</name>
<protein>
    <submittedName>
        <fullName evidence="12">ABC transporter, ATP-binding/permease components</fullName>
    </submittedName>
</protein>
<dbReference type="PROSITE" id="PS00211">
    <property type="entry name" value="ABC_TRANSPORTER_1"/>
    <property type="match status" value="1"/>
</dbReference>
<dbReference type="CDD" id="cd07346">
    <property type="entry name" value="ABC_6TM_exporters"/>
    <property type="match status" value="1"/>
</dbReference>
<dbReference type="Gene3D" id="1.20.1560.10">
    <property type="entry name" value="ABC transporter type 1, transmembrane domain"/>
    <property type="match status" value="1"/>
</dbReference>
<evidence type="ECO:0000256" key="7">
    <source>
        <dbReference type="ARBA" id="ARBA00022989"/>
    </source>
</evidence>
<dbReference type="PANTHER" id="PTHR24221:SF233">
    <property type="entry name" value="ATP-BINDING_PERMEASE FUSION ABC TRANSPORTER-RELATED"/>
    <property type="match status" value="1"/>
</dbReference>
<dbReference type="InterPro" id="IPR027417">
    <property type="entry name" value="P-loop_NTPase"/>
</dbReference>
<keyword evidence="4 9" id="KW-0812">Transmembrane</keyword>